<dbReference type="OrthoDB" id="9784805at2"/>
<gene>
    <name evidence="3" type="ORF">F4V43_03125</name>
</gene>
<accession>A0A5J5GH11</accession>
<keyword evidence="2" id="KW-0472">Membrane</keyword>
<evidence type="ECO:0000256" key="2">
    <source>
        <dbReference type="SAM" id="Phobius"/>
    </source>
</evidence>
<evidence type="ECO:0000313" key="3">
    <source>
        <dbReference type="EMBL" id="KAA9007496.1"/>
    </source>
</evidence>
<keyword evidence="2" id="KW-0812">Transmembrane</keyword>
<evidence type="ECO:0000313" key="4">
    <source>
        <dbReference type="Proteomes" id="UP000367750"/>
    </source>
</evidence>
<dbReference type="PANTHER" id="PTHR42867">
    <property type="entry name" value="MEMBRANE PROTEIN-RELATED"/>
    <property type="match status" value="1"/>
</dbReference>
<comment type="caution">
    <text evidence="3">The sequence shown here is derived from an EMBL/GenBank/DDBJ whole genome shotgun (WGS) entry which is preliminary data.</text>
</comment>
<feature type="compositionally biased region" description="Basic and acidic residues" evidence="1">
    <location>
        <begin position="121"/>
        <end position="137"/>
    </location>
</feature>
<proteinExistence type="predicted"/>
<dbReference type="Proteomes" id="UP000367750">
    <property type="component" value="Unassembled WGS sequence"/>
</dbReference>
<protein>
    <submittedName>
        <fullName evidence="3">DUF1385 domain-containing protein</fullName>
    </submittedName>
</protein>
<sequence length="373" mass="42038">MCRKPPIQLEKGTKIRYNGSCKHSLICGKVNRLSQETPSYGGQAVIEGVMFGGKHVNVTAVRRKSQEITFLEVPRSDQRWVTKLRRIPLLRGIVSIIDSSAKGSKHLNYSAEAYAEDEVTPEERAQRELEKANEAKKKEAKEKEEGFSIGMMLGVAVMGILSFVMGKLIFTLVPVFVENFLFKDAFDGYILHNLVEGAIKLILLLVYLWIISQTPVVKRLFQYHGAEHKVISAFEAGDELTVENVQKHSRLHYRCGSSFMMLTIVLGVVIYSFVPWDNLWDRIIQRLVLLPVVIGVSFEVLKGTNALRDVPVLRYLGYPGLWLQLLTTKEPKDDQVEVSIASFNRMRELDAAYEQGLIKNETVTGGILDPVKG</sequence>
<feature type="transmembrane region" description="Helical" evidence="2">
    <location>
        <begin position="146"/>
        <end position="170"/>
    </location>
</feature>
<dbReference type="AlphaFoldDB" id="A0A5J5GH11"/>
<feature type="transmembrane region" description="Helical" evidence="2">
    <location>
        <begin position="283"/>
        <end position="301"/>
    </location>
</feature>
<organism evidence="3 4">
    <name type="scientific">Paenibacillus spiritus</name>
    <dbReference type="NCBI Taxonomy" id="2496557"/>
    <lineage>
        <taxon>Bacteria</taxon>
        <taxon>Bacillati</taxon>
        <taxon>Bacillota</taxon>
        <taxon>Bacilli</taxon>
        <taxon>Bacillales</taxon>
        <taxon>Paenibacillaceae</taxon>
        <taxon>Paenibacillus</taxon>
    </lineage>
</organism>
<reference evidence="3 4" key="1">
    <citation type="submission" date="2019-09" db="EMBL/GenBank/DDBJ databases">
        <title>Bacillus ochoae sp. nov., Paenibacillus whitsoniae sp. nov., Paenibacillus spiritus sp. nov. Isolated from the Mars Exploration Rover during spacecraft assembly.</title>
        <authorList>
            <person name="Seuylemezian A."/>
            <person name="Vaishampayan P."/>
        </authorList>
    </citation>
    <scope>NUCLEOTIDE SEQUENCE [LARGE SCALE GENOMIC DNA]</scope>
    <source>
        <strain evidence="3 4">MER_111</strain>
    </source>
</reference>
<feature type="transmembrane region" description="Helical" evidence="2">
    <location>
        <begin position="190"/>
        <end position="210"/>
    </location>
</feature>
<dbReference type="EMBL" id="VYKK01000004">
    <property type="protein sequence ID" value="KAA9007496.1"/>
    <property type="molecule type" value="Genomic_DNA"/>
</dbReference>
<name>A0A5J5GH11_9BACL</name>
<keyword evidence="2" id="KW-1133">Transmembrane helix</keyword>
<dbReference type="PANTHER" id="PTHR42867:SF1">
    <property type="entry name" value="MEMBRANE PROTEIN-RELATED"/>
    <property type="match status" value="1"/>
</dbReference>
<keyword evidence="4" id="KW-1185">Reference proteome</keyword>
<feature type="transmembrane region" description="Helical" evidence="2">
    <location>
        <begin position="251"/>
        <end position="271"/>
    </location>
</feature>
<dbReference type="Pfam" id="PF07136">
    <property type="entry name" value="DUF1385"/>
    <property type="match status" value="1"/>
</dbReference>
<dbReference type="InterPro" id="IPR010787">
    <property type="entry name" value="DUF1385"/>
</dbReference>
<evidence type="ECO:0000256" key="1">
    <source>
        <dbReference type="SAM" id="MobiDB-lite"/>
    </source>
</evidence>
<feature type="region of interest" description="Disordered" evidence="1">
    <location>
        <begin position="118"/>
        <end position="137"/>
    </location>
</feature>